<organism evidence="1 2">
    <name type="scientific">Labilithrix luteola</name>
    <dbReference type="NCBI Taxonomy" id="1391654"/>
    <lineage>
        <taxon>Bacteria</taxon>
        <taxon>Pseudomonadati</taxon>
        <taxon>Myxococcota</taxon>
        <taxon>Polyangia</taxon>
        <taxon>Polyangiales</taxon>
        <taxon>Labilitrichaceae</taxon>
        <taxon>Labilithrix</taxon>
    </lineage>
</organism>
<protein>
    <submittedName>
        <fullName evidence="1">Uncharacterized protein</fullName>
    </submittedName>
</protein>
<dbReference type="AlphaFoldDB" id="A0A0K1Q698"/>
<evidence type="ECO:0000313" key="1">
    <source>
        <dbReference type="EMBL" id="AKV01234.1"/>
    </source>
</evidence>
<dbReference type="EMBL" id="CP012333">
    <property type="protein sequence ID" value="AKV01234.1"/>
    <property type="molecule type" value="Genomic_DNA"/>
</dbReference>
<dbReference type="KEGG" id="llu:AKJ09_07897"/>
<sequence>MEAGQVTHLVTPNVSWRVTKRQARATCECSRNFRKPEPSEVPS</sequence>
<accession>A0A0K1Q698</accession>
<proteinExistence type="predicted"/>
<evidence type="ECO:0000313" key="2">
    <source>
        <dbReference type="Proteomes" id="UP000064967"/>
    </source>
</evidence>
<dbReference type="STRING" id="1391654.AKJ09_07897"/>
<keyword evidence="2" id="KW-1185">Reference proteome</keyword>
<reference evidence="1 2" key="1">
    <citation type="submission" date="2015-08" db="EMBL/GenBank/DDBJ databases">
        <authorList>
            <person name="Babu N.S."/>
            <person name="Beckwith C.J."/>
            <person name="Beseler K.G."/>
            <person name="Brison A."/>
            <person name="Carone J.V."/>
            <person name="Caskin T.P."/>
            <person name="Diamond M."/>
            <person name="Durham M.E."/>
            <person name="Foxe J.M."/>
            <person name="Go M."/>
            <person name="Henderson B.A."/>
            <person name="Jones I.B."/>
            <person name="McGettigan J.A."/>
            <person name="Micheletti S.J."/>
            <person name="Nasrallah M.E."/>
            <person name="Ortiz D."/>
            <person name="Piller C.R."/>
            <person name="Privatt S.R."/>
            <person name="Schneider S.L."/>
            <person name="Sharp S."/>
            <person name="Smith T.C."/>
            <person name="Stanton J.D."/>
            <person name="Ullery H.E."/>
            <person name="Wilson R.J."/>
            <person name="Serrano M.G."/>
            <person name="Buck G."/>
            <person name="Lee V."/>
            <person name="Wang Y."/>
            <person name="Carvalho R."/>
            <person name="Voegtly L."/>
            <person name="Shi R."/>
            <person name="Duckworth R."/>
            <person name="Johnson A."/>
            <person name="Loviza R."/>
            <person name="Walstead R."/>
            <person name="Shah Z."/>
            <person name="Kiflezghi M."/>
            <person name="Wade K."/>
            <person name="Ball S.L."/>
            <person name="Bradley K.W."/>
            <person name="Asai D.J."/>
            <person name="Bowman C.A."/>
            <person name="Russell D.A."/>
            <person name="Pope W.H."/>
            <person name="Jacobs-Sera D."/>
            <person name="Hendrix R.W."/>
            <person name="Hatfull G.F."/>
        </authorList>
    </citation>
    <scope>NUCLEOTIDE SEQUENCE [LARGE SCALE GENOMIC DNA]</scope>
    <source>
        <strain evidence="1 2">DSM 27648</strain>
    </source>
</reference>
<name>A0A0K1Q698_9BACT</name>
<gene>
    <name evidence="1" type="ORF">AKJ09_07897</name>
</gene>
<dbReference type="Proteomes" id="UP000064967">
    <property type="component" value="Chromosome"/>
</dbReference>